<feature type="domain" description="C-type lectin" evidence="1">
    <location>
        <begin position="601"/>
        <end position="710"/>
    </location>
</feature>
<comment type="caution">
    <text evidence="2">The sequence shown here is derived from an EMBL/GenBank/DDBJ whole genome shotgun (WGS) entry which is preliminary data.</text>
</comment>
<dbReference type="PANTHER" id="PTHR22803">
    <property type="entry name" value="MANNOSE, PHOSPHOLIPASE, LECTIN RECEPTOR RELATED"/>
    <property type="match status" value="1"/>
</dbReference>
<protein>
    <submittedName>
        <fullName evidence="2">Right-handed parallel beta-helix repeat-containing protein</fullName>
    </submittedName>
</protein>
<dbReference type="AlphaFoldDB" id="A0A928VKN9"/>
<accession>A0A928VKN9</accession>
<evidence type="ECO:0000313" key="2">
    <source>
        <dbReference type="EMBL" id="MBE9028300.1"/>
    </source>
</evidence>
<dbReference type="EMBL" id="JADEXQ010000002">
    <property type="protein sequence ID" value="MBE9028300.1"/>
    <property type="molecule type" value="Genomic_DNA"/>
</dbReference>
<dbReference type="InterPro" id="IPR011050">
    <property type="entry name" value="Pectin_lyase_fold/virulence"/>
</dbReference>
<organism evidence="2 3">
    <name type="scientific">Romeriopsis navalis LEGE 11480</name>
    <dbReference type="NCBI Taxonomy" id="2777977"/>
    <lineage>
        <taxon>Bacteria</taxon>
        <taxon>Bacillati</taxon>
        <taxon>Cyanobacteriota</taxon>
        <taxon>Cyanophyceae</taxon>
        <taxon>Leptolyngbyales</taxon>
        <taxon>Leptolyngbyaceae</taxon>
        <taxon>Romeriopsis</taxon>
        <taxon>Romeriopsis navalis</taxon>
    </lineage>
</organism>
<dbReference type="RefSeq" id="WP_264323121.1">
    <property type="nucleotide sequence ID" value="NZ_JADEXQ010000002.1"/>
</dbReference>
<dbReference type="CDD" id="cd03603">
    <property type="entry name" value="CLECT_VCBS"/>
    <property type="match status" value="2"/>
</dbReference>
<dbReference type="InterPro" id="IPR022441">
    <property type="entry name" value="Para_beta_helix_rpt-2"/>
</dbReference>
<dbReference type="Pfam" id="PF13229">
    <property type="entry name" value="Beta_helix"/>
    <property type="match status" value="1"/>
</dbReference>
<dbReference type="InterPro" id="IPR006626">
    <property type="entry name" value="PbH1"/>
</dbReference>
<evidence type="ECO:0000259" key="1">
    <source>
        <dbReference type="PROSITE" id="PS50041"/>
    </source>
</evidence>
<dbReference type="InterPro" id="IPR012334">
    <property type="entry name" value="Pectin_lyas_fold"/>
</dbReference>
<proteinExistence type="predicted"/>
<dbReference type="Proteomes" id="UP000625316">
    <property type="component" value="Unassembled WGS sequence"/>
</dbReference>
<dbReference type="PROSITE" id="PS50041">
    <property type="entry name" value="C_TYPE_LECTIN_2"/>
    <property type="match status" value="2"/>
</dbReference>
<dbReference type="InterPro" id="IPR059226">
    <property type="entry name" value="Choice_anch_Q_dom"/>
</dbReference>
<dbReference type="Pfam" id="PF00059">
    <property type="entry name" value="Lectin_C"/>
    <property type="match status" value="2"/>
</dbReference>
<gene>
    <name evidence="2" type="ORF">IQ266_00835</name>
</gene>
<name>A0A928VKN9_9CYAN</name>
<dbReference type="NCBIfam" id="NF041518">
    <property type="entry name" value="choice_anch_Q"/>
    <property type="match status" value="1"/>
</dbReference>
<dbReference type="NCBIfam" id="TIGR03804">
    <property type="entry name" value="para_beta_helix"/>
    <property type="match status" value="1"/>
</dbReference>
<dbReference type="InterPro" id="IPR039448">
    <property type="entry name" value="Beta_helix"/>
</dbReference>
<dbReference type="InterPro" id="IPR016186">
    <property type="entry name" value="C-type_lectin-like/link_sf"/>
</dbReference>
<dbReference type="SMART" id="SM00710">
    <property type="entry name" value="PbH1"/>
    <property type="match status" value="6"/>
</dbReference>
<dbReference type="InterPro" id="IPR001304">
    <property type="entry name" value="C-type_lectin-like"/>
</dbReference>
<keyword evidence="3" id="KW-1185">Reference proteome</keyword>
<dbReference type="Gene3D" id="3.10.100.10">
    <property type="entry name" value="Mannose-Binding Protein A, subunit A"/>
    <property type="match status" value="2"/>
</dbReference>
<dbReference type="InterPro" id="IPR034007">
    <property type="entry name" value="CTLD_bac"/>
</dbReference>
<dbReference type="InterPro" id="IPR016187">
    <property type="entry name" value="CTDL_fold"/>
</dbReference>
<dbReference type="SUPFAM" id="SSF56436">
    <property type="entry name" value="C-type lectin-like"/>
    <property type="match status" value="2"/>
</dbReference>
<dbReference type="Gene3D" id="2.160.20.10">
    <property type="entry name" value="Single-stranded right-handed beta-helix, Pectin lyase-like"/>
    <property type="match status" value="1"/>
</dbReference>
<feature type="domain" description="C-type lectin" evidence="1">
    <location>
        <begin position="457"/>
        <end position="566"/>
    </location>
</feature>
<reference evidence="2" key="1">
    <citation type="submission" date="2020-10" db="EMBL/GenBank/DDBJ databases">
        <authorList>
            <person name="Castelo-Branco R."/>
            <person name="Eusebio N."/>
            <person name="Adriana R."/>
            <person name="Vieira A."/>
            <person name="Brugerolle De Fraissinette N."/>
            <person name="Rezende De Castro R."/>
            <person name="Schneider M.P."/>
            <person name="Vasconcelos V."/>
            <person name="Leao P.N."/>
        </authorList>
    </citation>
    <scope>NUCLEOTIDE SEQUENCE</scope>
    <source>
        <strain evidence="2">LEGE 11480</strain>
    </source>
</reference>
<dbReference type="InterPro" id="IPR050111">
    <property type="entry name" value="C-type_lectin/snaclec_domain"/>
</dbReference>
<dbReference type="SUPFAM" id="SSF51126">
    <property type="entry name" value="Pectin lyase-like"/>
    <property type="match status" value="2"/>
</dbReference>
<sequence>MSLTLYVATDGNDFNPGTFEQPFATVQSALSTLPVGQGGTVLLRGGSYQLDDAIRVSDNEGGTAASRLVIRNFGDEAVTLDGRSLAAVGESSIVLSSTQFVDIQGLEIFGSSFGITVVGDSRDVLIQGNTVHDVARAGIAAYAPEQRNITNIQIDGNTVYRTNLFNADRPVDQPGGWDSGIVFSRTEGGAITNNTVFQNYGEGIALTLANNAFAQNNTVFDNFSVQIYMDHASNSVLENNFIFNTGDRNFYRRFDTDDGQIVERAAEGIQLANEFYRDQNPLWNNTIRNNIVVGGNTVFGYGNFLQGGGLQNVFVANNTFYANDTTQTVLEVDPDNHRNSYFFNNIFYTERADQYNFLPDNPAGLNFFNNLWFGNSPNAAASNADVYSNPLFVNPGGFDAADYRLLSNSGAIDTGATVDIVTTDFLGIQRPTGQQFDIGAYEFANAPVPSNPEQFFYNGRTYQLTSAELSWEEARAEAIALGGKLVTINDAAEESWLRQTFGQTERFWLGLNDRNAEGNFTWTGGEQSGYFNWVPGEPNNLQSDGAPLTGEDYVVMNWFSDGRWNDMPDSYGGVFRGIIEFDFDSSTPPNAPAQFAEPFTYNGRRYQLTSTVMGWEAARLEALSLGGKLVTINDAREEAWLRQTFGESERFWLGLNDRYNESNFTWTGGEQSDYFNWVPGEPNNLQADGAPLTGEDYVVMNWFSDGRWNDMPDSYGGVFRGIIEFV</sequence>
<evidence type="ECO:0000313" key="3">
    <source>
        <dbReference type="Proteomes" id="UP000625316"/>
    </source>
</evidence>
<dbReference type="SMART" id="SM00034">
    <property type="entry name" value="CLECT"/>
    <property type="match status" value="2"/>
</dbReference>